<gene>
    <name evidence="2" type="ORF">HRI_004003800</name>
</gene>
<dbReference type="PANTHER" id="PTHR31650:SF34">
    <property type="entry name" value="O-ACYLTRANSFERASE WSD1-LIKE ISOFORM X1"/>
    <property type="match status" value="1"/>
</dbReference>
<feature type="domain" description="O-acyltransferase WSD1 C-terminal" evidence="1">
    <location>
        <begin position="169"/>
        <end position="212"/>
    </location>
</feature>
<dbReference type="GO" id="GO:0005886">
    <property type="term" value="C:plasma membrane"/>
    <property type="evidence" value="ECO:0007669"/>
    <property type="project" value="TreeGrafter"/>
</dbReference>
<comment type="caution">
    <text evidence="2">The sequence shown here is derived from an EMBL/GenBank/DDBJ whole genome shotgun (WGS) entry which is preliminary data.</text>
</comment>
<name>A0A9W7IWZ5_HIBTR</name>
<protein>
    <recommendedName>
        <fullName evidence="1">O-acyltransferase WSD1 C-terminal domain-containing protein</fullName>
    </recommendedName>
</protein>
<dbReference type="Proteomes" id="UP001165190">
    <property type="component" value="Unassembled WGS sequence"/>
</dbReference>
<sequence length="227" mass="25045">MGALLSCLQRADDPTAPLIFPSLGSAAPNPNLPLEIQSIFSSIPNVLRSAFNTVSDFRWSLLKSTFVEDDKSLIRSGVAGVEFKPVVISTITFSLDHIKQIKTKLGVTINDVITGTLFLGIRLYMQGTLGGRNELNNEHSTAVLLLNTRIIGGVNSVKEMLETDPESAWGNRFVFLHVTLPELSSAETRNPLDFVWKAQKLIQRKRNSGAVFSYWPASGVVEEIYRP</sequence>
<evidence type="ECO:0000313" key="3">
    <source>
        <dbReference type="Proteomes" id="UP001165190"/>
    </source>
</evidence>
<dbReference type="GO" id="GO:0008374">
    <property type="term" value="F:O-acyltransferase activity"/>
    <property type="evidence" value="ECO:0007669"/>
    <property type="project" value="InterPro"/>
</dbReference>
<organism evidence="2 3">
    <name type="scientific">Hibiscus trionum</name>
    <name type="common">Flower of an hour</name>
    <dbReference type="NCBI Taxonomy" id="183268"/>
    <lineage>
        <taxon>Eukaryota</taxon>
        <taxon>Viridiplantae</taxon>
        <taxon>Streptophyta</taxon>
        <taxon>Embryophyta</taxon>
        <taxon>Tracheophyta</taxon>
        <taxon>Spermatophyta</taxon>
        <taxon>Magnoliopsida</taxon>
        <taxon>eudicotyledons</taxon>
        <taxon>Gunneridae</taxon>
        <taxon>Pentapetalae</taxon>
        <taxon>rosids</taxon>
        <taxon>malvids</taxon>
        <taxon>Malvales</taxon>
        <taxon>Malvaceae</taxon>
        <taxon>Malvoideae</taxon>
        <taxon>Hibiscus</taxon>
    </lineage>
</organism>
<dbReference type="PANTHER" id="PTHR31650">
    <property type="entry name" value="O-ACYLTRANSFERASE (WSD1-LIKE) FAMILY PROTEIN"/>
    <property type="match status" value="1"/>
</dbReference>
<dbReference type="InterPro" id="IPR009721">
    <property type="entry name" value="O-acyltransferase_WSD1_C"/>
</dbReference>
<dbReference type="GO" id="GO:0019432">
    <property type="term" value="P:triglyceride biosynthetic process"/>
    <property type="evidence" value="ECO:0007669"/>
    <property type="project" value="TreeGrafter"/>
</dbReference>
<evidence type="ECO:0000259" key="1">
    <source>
        <dbReference type="Pfam" id="PF06974"/>
    </source>
</evidence>
<evidence type="ECO:0000313" key="2">
    <source>
        <dbReference type="EMBL" id="GMJ03346.1"/>
    </source>
</evidence>
<keyword evidence="3" id="KW-1185">Reference proteome</keyword>
<accession>A0A9W7IWZ5</accession>
<dbReference type="EMBL" id="BSYR01000037">
    <property type="protein sequence ID" value="GMJ03346.1"/>
    <property type="molecule type" value="Genomic_DNA"/>
</dbReference>
<dbReference type="AlphaFoldDB" id="A0A9W7IWZ5"/>
<dbReference type="InterPro" id="IPR045034">
    <property type="entry name" value="O-acyltransferase_WSD1-like"/>
</dbReference>
<proteinExistence type="predicted"/>
<reference evidence="2" key="1">
    <citation type="submission" date="2023-05" db="EMBL/GenBank/DDBJ databases">
        <title>Genome and transcriptome analyses reveal genes involved in the formation of fine ridges on petal epidermal cells in Hibiscus trionum.</title>
        <authorList>
            <person name="Koshimizu S."/>
            <person name="Masuda S."/>
            <person name="Ishii T."/>
            <person name="Shirasu K."/>
            <person name="Hoshino A."/>
            <person name="Arita M."/>
        </authorList>
    </citation>
    <scope>NUCLEOTIDE SEQUENCE</scope>
    <source>
        <strain evidence="2">Hamamatsu line</strain>
    </source>
</reference>
<dbReference type="Pfam" id="PF06974">
    <property type="entry name" value="WS_DGAT_C"/>
    <property type="match status" value="1"/>
</dbReference>
<dbReference type="OrthoDB" id="619536at2759"/>